<protein>
    <submittedName>
        <fullName evidence="1">Uncharacterized protein</fullName>
    </submittedName>
</protein>
<sequence>MLKPTFAGGDRSLVKSTFGSRDEIARDAQESIAQFKAGKLKPQSAEAVIAELRRSLDEDSDA</sequence>
<dbReference type="OrthoDB" id="583178at2"/>
<dbReference type="Proteomes" id="UP000238762">
    <property type="component" value="Unassembled WGS sequence"/>
</dbReference>
<name>A0A2T1C1K3_9CYAN</name>
<accession>A0A2T1C1K3</accession>
<proteinExistence type="predicted"/>
<keyword evidence="2" id="KW-1185">Reference proteome</keyword>
<comment type="caution">
    <text evidence="1">The sequence shown here is derived from an EMBL/GenBank/DDBJ whole genome shotgun (WGS) entry which is preliminary data.</text>
</comment>
<reference evidence="1 2" key="2">
    <citation type="submission" date="2018-03" db="EMBL/GenBank/DDBJ databases">
        <title>The ancient ancestry and fast evolution of plastids.</title>
        <authorList>
            <person name="Moore K.R."/>
            <person name="Magnabosco C."/>
            <person name="Momper L."/>
            <person name="Gold D.A."/>
            <person name="Bosak T."/>
            <person name="Fournier G.P."/>
        </authorList>
    </citation>
    <scope>NUCLEOTIDE SEQUENCE [LARGE SCALE GENOMIC DNA]</scope>
    <source>
        <strain evidence="1 2">CCAP 1448/3</strain>
    </source>
</reference>
<gene>
    <name evidence="1" type="ORF">C7B64_14785</name>
</gene>
<dbReference type="EMBL" id="PVWJ01000072">
    <property type="protein sequence ID" value="PSB02141.1"/>
    <property type="molecule type" value="Genomic_DNA"/>
</dbReference>
<organism evidence="1 2">
    <name type="scientific">Merismopedia glauca CCAP 1448/3</name>
    <dbReference type="NCBI Taxonomy" id="1296344"/>
    <lineage>
        <taxon>Bacteria</taxon>
        <taxon>Bacillati</taxon>
        <taxon>Cyanobacteriota</taxon>
        <taxon>Cyanophyceae</taxon>
        <taxon>Synechococcales</taxon>
        <taxon>Merismopediaceae</taxon>
        <taxon>Merismopedia</taxon>
    </lineage>
</organism>
<dbReference type="AlphaFoldDB" id="A0A2T1C1K3"/>
<evidence type="ECO:0000313" key="2">
    <source>
        <dbReference type="Proteomes" id="UP000238762"/>
    </source>
</evidence>
<evidence type="ECO:0000313" key="1">
    <source>
        <dbReference type="EMBL" id="PSB02141.1"/>
    </source>
</evidence>
<reference evidence="1 2" key="1">
    <citation type="submission" date="2018-02" db="EMBL/GenBank/DDBJ databases">
        <authorList>
            <person name="Cohen D.B."/>
            <person name="Kent A.D."/>
        </authorList>
    </citation>
    <scope>NUCLEOTIDE SEQUENCE [LARGE SCALE GENOMIC DNA]</scope>
    <source>
        <strain evidence="1 2">CCAP 1448/3</strain>
    </source>
</reference>